<name>A0A931IYK6_9BURK</name>
<dbReference type="EMBL" id="JAEDAK010000001">
    <property type="protein sequence ID" value="MBH9575423.1"/>
    <property type="molecule type" value="Genomic_DNA"/>
</dbReference>
<keyword evidence="1" id="KW-0472">Membrane</keyword>
<gene>
    <name evidence="2" type="ORF">I7X39_00755</name>
</gene>
<dbReference type="Proteomes" id="UP000613266">
    <property type="component" value="Unassembled WGS sequence"/>
</dbReference>
<evidence type="ECO:0000313" key="3">
    <source>
        <dbReference type="Proteomes" id="UP000613266"/>
    </source>
</evidence>
<reference evidence="2" key="1">
    <citation type="submission" date="2020-12" db="EMBL/GenBank/DDBJ databases">
        <title>The genome sequence of Inhella sp. 1Y17.</title>
        <authorList>
            <person name="Liu Y."/>
        </authorList>
    </citation>
    <scope>NUCLEOTIDE SEQUENCE</scope>
    <source>
        <strain evidence="2">1Y17</strain>
    </source>
</reference>
<organism evidence="2 3">
    <name type="scientific">Inhella proteolytica</name>
    <dbReference type="NCBI Taxonomy" id="2795029"/>
    <lineage>
        <taxon>Bacteria</taxon>
        <taxon>Pseudomonadati</taxon>
        <taxon>Pseudomonadota</taxon>
        <taxon>Betaproteobacteria</taxon>
        <taxon>Burkholderiales</taxon>
        <taxon>Sphaerotilaceae</taxon>
        <taxon>Inhella</taxon>
    </lineage>
</organism>
<dbReference type="RefSeq" id="WP_198109043.1">
    <property type="nucleotide sequence ID" value="NZ_JAEDAK010000001.1"/>
</dbReference>
<keyword evidence="3" id="KW-1185">Reference proteome</keyword>
<dbReference type="NCBIfam" id="TIGR04438">
    <property type="entry name" value="small_Trp_rich"/>
    <property type="match status" value="1"/>
</dbReference>
<keyword evidence="1" id="KW-1133">Transmembrane helix</keyword>
<keyword evidence="1" id="KW-0812">Transmembrane</keyword>
<protein>
    <submittedName>
        <fullName evidence="2">TIGR04438 family Trp-rich protein</fullName>
    </submittedName>
</protein>
<dbReference type="AlphaFoldDB" id="A0A931IYK6"/>
<dbReference type="InterPro" id="IPR031044">
    <property type="entry name" value="Small_Trp_rich"/>
</dbReference>
<accession>A0A931IYK6</accession>
<proteinExistence type="predicted"/>
<comment type="caution">
    <text evidence="2">The sequence shown here is derived from an EMBL/GenBank/DDBJ whole genome shotgun (WGS) entry which is preliminary data.</text>
</comment>
<evidence type="ECO:0000313" key="2">
    <source>
        <dbReference type="EMBL" id="MBH9575423.1"/>
    </source>
</evidence>
<evidence type="ECO:0000256" key="1">
    <source>
        <dbReference type="SAM" id="Phobius"/>
    </source>
</evidence>
<sequence>MWLVIVGVLLILLKFADVSPVAGWSWLWVLSPLVGAAIWWVWADSSGYTQRKAMQRMDEKKEERRQRALEAIGQADPRKRKK</sequence>
<feature type="transmembrane region" description="Helical" evidence="1">
    <location>
        <begin position="26"/>
        <end position="43"/>
    </location>
</feature>